<keyword evidence="9" id="KW-1185">Reference proteome</keyword>
<organism evidence="8 9">
    <name type="scientific">Corchorus olitorius</name>
    <dbReference type="NCBI Taxonomy" id="93759"/>
    <lineage>
        <taxon>Eukaryota</taxon>
        <taxon>Viridiplantae</taxon>
        <taxon>Streptophyta</taxon>
        <taxon>Embryophyta</taxon>
        <taxon>Tracheophyta</taxon>
        <taxon>Spermatophyta</taxon>
        <taxon>Magnoliopsida</taxon>
        <taxon>eudicotyledons</taxon>
        <taxon>Gunneridae</taxon>
        <taxon>Pentapetalae</taxon>
        <taxon>rosids</taxon>
        <taxon>malvids</taxon>
        <taxon>Malvales</taxon>
        <taxon>Malvaceae</taxon>
        <taxon>Grewioideae</taxon>
        <taxon>Apeibeae</taxon>
        <taxon>Corchorus</taxon>
    </lineage>
</organism>
<keyword evidence="3" id="KW-0964">Secreted</keyword>
<dbReference type="EMBL" id="AWUE01012350">
    <property type="protein sequence ID" value="OMP09479.1"/>
    <property type="molecule type" value="Genomic_DNA"/>
</dbReference>
<evidence type="ECO:0000256" key="3">
    <source>
        <dbReference type="ARBA" id="ARBA00022525"/>
    </source>
</evidence>
<feature type="chain" id="PRO_5013363086" evidence="7">
    <location>
        <begin position="35"/>
        <end position="116"/>
    </location>
</feature>
<evidence type="ECO:0000256" key="2">
    <source>
        <dbReference type="ARBA" id="ARBA00009178"/>
    </source>
</evidence>
<dbReference type="InterPro" id="IPR008801">
    <property type="entry name" value="RALF"/>
</dbReference>
<dbReference type="GO" id="GO:0005576">
    <property type="term" value="C:extracellular region"/>
    <property type="evidence" value="ECO:0007669"/>
    <property type="project" value="UniProtKB-SubCell"/>
</dbReference>
<dbReference type="Proteomes" id="UP000187203">
    <property type="component" value="Unassembled WGS sequence"/>
</dbReference>
<evidence type="ECO:0000256" key="7">
    <source>
        <dbReference type="SAM" id="SignalP"/>
    </source>
</evidence>
<evidence type="ECO:0000313" key="9">
    <source>
        <dbReference type="Proteomes" id="UP000187203"/>
    </source>
</evidence>
<reference evidence="9" key="1">
    <citation type="submission" date="2013-09" db="EMBL/GenBank/DDBJ databases">
        <title>Corchorus olitorius genome sequencing.</title>
        <authorList>
            <person name="Alam M."/>
            <person name="Haque M.S."/>
            <person name="Islam M.S."/>
            <person name="Emdad E.M."/>
            <person name="Islam M.M."/>
            <person name="Ahmed B."/>
            <person name="Halim A."/>
            <person name="Hossen Q.M.M."/>
            <person name="Hossain M.Z."/>
            <person name="Ahmed R."/>
            <person name="Khan M.M."/>
            <person name="Islam R."/>
            <person name="Rashid M.M."/>
            <person name="Khan S.A."/>
            <person name="Rahman M.S."/>
            <person name="Alam M."/>
            <person name="Yahiya A.S."/>
            <person name="Khan M.S."/>
            <person name="Azam M.S."/>
            <person name="Haque T."/>
            <person name="Lashkar M.Z.H."/>
            <person name="Akhand A.I."/>
            <person name="Morshed G."/>
            <person name="Roy S."/>
            <person name="Uddin K.S."/>
            <person name="Rabeya T."/>
            <person name="Hossain A.S."/>
            <person name="Chowdhury A."/>
            <person name="Snigdha A.R."/>
            <person name="Mortoza M.S."/>
            <person name="Matin S.A."/>
            <person name="Hoque S.M.E."/>
            <person name="Islam M.K."/>
            <person name="Roy D.K."/>
            <person name="Haider R."/>
            <person name="Moosa M.M."/>
            <person name="Elias S.M."/>
            <person name="Hasan A.M."/>
            <person name="Jahan S."/>
            <person name="Shafiuddin M."/>
            <person name="Mahmood N."/>
            <person name="Shommy N.S."/>
        </authorList>
    </citation>
    <scope>NUCLEOTIDE SEQUENCE [LARGE SCALE GENOMIC DNA]</scope>
    <source>
        <strain evidence="9">cv. O-4</strain>
    </source>
</reference>
<keyword evidence="4" id="KW-0372">Hormone</keyword>
<keyword evidence="5 7" id="KW-0732">Signal</keyword>
<name>A0A1R3KR01_9ROSI</name>
<dbReference type="GO" id="GO:0019722">
    <property type="term" value="P:calcium-mediated signaling"/>
    <property type="evidence" value="ECO:0007669"/>
    <property type="project" value="TreeGrafter"/>
</dbReference>
<dbReference type="PANTHER" id="PTHR33136">
    <property type="entry name" value="RAPID ALKALINIZATION FACTOR-LIKE"/>
    <property type="match status" value="1"/>
</dbReference>
<accession>A0A1R3KR01</accession>
<comment type="subcellular location">
    <subcellularLocation>
        <location evidence="1">Secreted</location>
    </subcellularLocation>
</comment>
<comment type="caution">
    <text evidence="8">The sequence shown here is derived from an EMBL/GenBank/DDBJ whole genome shotgun (WGS) entry which is preliminary data.</text>
</comment>
<dbReference type="PANTHER" id="PTHR33136:SF4">
    <property type="entry name" value="PROTEIN RALF-LIKE 32"/>
    <property type="match status" value="1"/>
</dbReference>
<proteinExistence type="inferred from homology"/>
<dbReference type="AlphaFoldDB" id="A0A1R3KR01"/>
<gene>
    <name evidence="8" type="ORF">COLO4_05437</name>
</gene>
<sequence length="116" mass="12697">MKPKWKQTFSMSLLLSVPLLILLLLPPQLRFAAAAGNSYKQCDGSMAECGEIDEEFFMESESSRRVLQARTISYGALGRNLPVCGGGVGQPYSATCLPPSSNGYNRGCSTIYRCRH</sequence>
<dbReference type="OrthoDB" id="1921542at2759"/>
<evidence type="ECO:0000256" key="4">
    <source>
        <dbReference type="ARBA" id="ARBA00022702"/>
    </source>
</evidence>
<evidence type="ECO:0000256" key="1">
    <source>
        <dbReference type="ARBA" id="ARBA00004613"/>
    </source>
</evidence>
<feature type="signal peptide" evidence="7">
    <location>
        <begin position="1"/>
        <end position="34"/>
    </location>
</feature>
<evidence type="ECO:0000256" key="5">
    <source>
        <dbReference type="ARBA" id="ARBA00022729"/>
    </source>
</evidence>
<keyword evidence="6" id="KW-1015">Disulfide bond</keyword>
<comment type="similarity">
    <text evidence="2">Belongs to the plant rapid alkalinization factor (RALF) family.</text>
</comment>
<dbReference type="GO" id="GO:0009506">
    <property type="term" value="C:plasmodesma"/>
    <property type="evidence" value="ECO:0007669"/>
    <property type="project" value="TreeGrafter"/>
</dbReference>
<evidence type="ECO:0000313" key="8">
    <source>
        <dbReference type="EMBL" id="OMP09479.1"/>
    </source>
</evidence>
<dbReference type="GO" id="GO:0040008">
    <property type="term" value="P:regulation of growth"/>
    <property type="evidence" value="ECO:0007669"/>
    <property type="project" value="UniProtKB-ARBA"/>
</dbReference>
<dbReference type="STRING" id="93759.A0A1R3KR01"/>
<dbReference type="GO" id="GO:0005179">
    <property type="term" value="F:hormone activity"/>
    <property type="evidence" value="ECO:0007669"/>
    <property type="project" value="UniProtKB-KW"/>
</dbReference>
<protein>
    <submittedName>
        <fullName evidence="8">Rapid ALkalinization Factor</fullName>
    </submittedName>
</protein>
<evidence type="ECO:0000256" key="6">
    <source>
        <dbReference type="ARBA" id="ARBA00023157"/>
    </source>
</evidence>
<dbReference type="Pfam" id="PF05498">
    <property type="entry name" value="RALF"/>
    <property type="match status" value="1"/>
</dbReference>